<dbReference type="InterPro" id="IPR026004">
    <property type="entry name" value="Septum_form"/>
</dbReference>
<dbReference type="Pfam" id="PF13845">
    <property type="entry name" value="Septum_form"/>
    <property type="match status" value="1"/>
</dbReference>
<evidence type="ECO:0000256" key="1">
    <source>
        <dbReference type="SAM" id="MobiDB-lite"/>
    </source>
</evidence>
<evidence type="ECO:0000256" key="2">
    <source>
        <dbReference type="SAM" id="Phobius"/>
    </source>
</evidence>
<reference evidence="4 5" key="1">
    <citation type="submission" date="2016-01" db="EMBL/GenBank/DDBJ databases">
        <title>Complete genome sequence of a soil Actinobacterium, Isoptericola dokdonensis DS-3.</title>
        <authorList>
            <person name="Kwon S.-K."/>
            <person name="Kim J.F."/>
        </authorList>
    </citation>
    <scope>NUCLEOTIDE SEQUENCE [LARGE SCALE GENOMIC DNA]</scope>
    <source>
        <strain evidence="4 5">DS-3</strain>
    </source>
</reference>
<dbReference type="EMBL" id="CP014209">
    <property type="protein sequence ID" value="ANC31627.1"/>
    <property type="molecule type" value="Genomic_DNA"/>
</dbReference>
<dbReference type="RefSeq" id="WP_083973170.1">
    <property type="nucleotide sequence ID" value="NZ_CP014209.1"/>
</dbReference>
<dbReference type="PATRIC" id="fig|1300344.3.peg.2094"/>
<dbReference type="Proteomes" id="UP000076794">
    <property type="component" value="Chromosome"/>
</dbReference>
<dbReference type="OrthoDB" id="3628931at2"/>
<evidence type="ECO:0000313" key="4">
    <source>
        <dbReference type="EMBL" id="ANC31627.1"/>
    </source>
</evidence>
<feature type="region of interest" description="Disordered" evidence="1">
    <location>
        <begin position="1"/>
        <end position="36"/>
    </location>
</feature>
<keyword evidence="2" id="KW-0472">Membrane</keyword>
<keyword evidence="2" id="KW-0812">Transmembrane</keyword>
<protein>
    <recommendedName>
        <fullName evidence="3">Septum formation-related domain-containing protein</fullName>
    </recommendedName>
</protein>
<name>A0A161IE75_9MICO</name>
<evidence type="ECO:0000313" key="5">
    <source>
        <dbReference type="Proteomes" id="UP000076794"/>
    </source>
</evidence>
<gene>
    <name evidence="4" type="ORF">I598_2085</name>
</gene>
<keyword evidence="5" id="KW-1185">Reference proteome</keyword>
<feature type="domain" description="Septum formation-related" evidence="3">
    <location>
        <begin position="126"/>
        <end position="222"/>
    </location>
</feature>
<dbReference type="AlphaFoldDB" id="A0A161IE75"/>
<keyword evidence="2" id="KW-1133">Transmembrane helix</keyword>
<sequence length="232" mass="23632">MTERPDEPSFASPGPAVPAGTGPVPAPITGGPDGARVVPDVVAHPDPAVHGGRWGAPGGPTAAERAAARRRARWWVAGVLTAVVLVVGVAAGVSWLVSSARERAWEPVSADVTAPARVNAVQLVLGSCLATVPESSPVTTVDVVPCDDEHRAQVVGRTDSAPEAVWPGEDVLARTAARSCTADLLGPQARGTVPADLTFSVWTPTAESWADGDRAGLCLATSATPLPGDLLE</sequence>
<organism evidence="4 5">
    <name type="scientific">Isoptericola dokdonensis DS-3</name>
    <dbReference type="NCBI Taxonomy" id="1300344"/>
    <lineage>
        <taxon>Bacteria</taxon>
        <taxon>Bacillati</taxon>
        <taxon>Actinomycetota</taxon>
        <taxon>Actinomycetes</taxon>
        <taxon>Micrococcales</taxon>
        <taxon>Promicromonosporaceae</taxon>
        <taxon>Isoptericola</taxon>
    </lineage>
</organism>
<accession>A0A161IE75</accession>
<dbReference type="STRING" id="1300344.I598_2085"/>
<evidence type="ECO:0000259" key="3">
    <source>
        <dbReference type="Pfam" id="PF13845"/>
    </source>
</evidence>
<dbReference type="KEGG" id="ido:I598_2085"/>
<feature type="compositionally biased region" description="Low complexity" evidence="1">
    <location>
        <begin position="13"/>
        <end position="30"/>
    </location>
</feature>
<feature type="transmembrane region" description="Helical" evidence="2">
    <location>
        <begin position="74"/>
        <end position="97"/>
    </location>
</feature>
<proteinExistence type="predicted"/>